<proteinExistence type="predicted"/>
<protein>
    <submittedName>
        <fullName evidence="1">Uncharacterized protein</fullName>
    </submittedName>
</protein>
<reference evidence="1" key="1">
    <citation type="submission" date="2020-04" db="EMBL/GenBank/DDBJ databases">
        <authorList>
            <person name="Chiriac C."/>
            <person name="Salcher M."/>
            <person name="Ghai R."/>
            <person name="Kavagutti S V."/>
        </authorList>
    </citation>
    <scope>NUCLEOTIDE SEQUENCE</scope>
</reference>
<accession>A0A6J5P5H4</accession>
<gene>
    <name evidence="1" type="ORF">UFOVP835_27</name>
</gene>
<organism evidence="1">
    <name type="scientific">uncultured Caudovirales phage</name>
    <dbReference type="NCBI Taxonomy" id="2100421"/>
    <lineage>
        <taxon>Viruses</taxon>
        <taxon>Duplodnaviria</taxon>
        <taxon>Heunggongvirae</taxon>
        <taxon>Uroviricota</taxon>
        <taxon>Caudoviricetes</taxon>
        <taxon>Peduoviridae</taxon>
        <taxon>Maltschvirus</taxon>
        <taxon>Maltschvirus maltsch</taxon>
    </lineage>
</organism>
<name>A0A6J5P5H4_9CAUD</name>
<evidence type="ECO:0000313" key="1">
    <source>
        <dbReference type="EMBL" id="CAB4166302.1"/>
    </source>
</evidence>
<sequence>MYTHTGTLQRLNVAQTVNIRQAGKLWIDEQGRKYLKENGKRPLDSSNGIRLLIETIKEKA</sequence>
<dbReference type="EMBL" id="LR796787">
    <property type="protein sequence ID" value="CAB4166302.1"/>
    <property type="molecule type" value="Genomic_DNA"/>
</dbReference>